<evidence type="ECO:0000313" key="2">
    <source>
        <dbReference type="EMBL" id="CAD8071559.1"/>
    </source>
</evidence>
<evidence type="ECO:0000256" key="1">
    <source>
        <dbReference type="SAM" id="MobiDB-lite"/>
    </source>
</evidence>
<evidence type="ECO:0000313" key="3">
    <source>
        <dbReference type="Proteomes" id="UP000692954"/>
    </source>
</evidence>
<comment type="caution">
    <text evidence="2">The sequence shown here is derived from an EMBL/GenBank/DDBJ whole genome shotgun (WGS) entry which is preliminary data.</text>
</comment>
<name>A0A8S1LWF4_9CILI</name>
<keyword evidence="3" id="KW-1185">Reference proteome</keyword>
<gene>
    <name evidence="2" type="ORF">PSON_ATCC_30995.1.T0280120</name>
</gene>
<dbReference type="AlphaFoldDB" id="A0A8S1LWF4"/>
<feature type="region of interest" description="Disordered" evidence="1">
    <location>
        <begin position="106"/>
        <end position="125"/>
    </location>
</feature>
<proteinExistence type="predicted"/>
<dbReference type="Proteomes" id="UP000692954">
    <property type="component" value="Unassembled WGS sequence"/>
</dbReference>
<accession>A0A8S1LWF4</accession>
<reference evidence="2" key="1">
    <citation type="submission" date="2021-01" db="EMBL/GenBank/DDBJ databases">
        <authorList>
            <consortium name="Genoscope - CEA"/>
            <person name="William W."/>
        </authorList>
    </citation>
    <scope>NUCLEOTIDE SEQUENCE</scope>
</reference>
<dbReference type="EMBL" id="CAJJDN010000028">
    <property type="protein sequence ID" value="CAD8071559.1"/>
    <property type="molecule type" value="Genomic_DNA"/>
</dbReference>
<sequence>MQQRKRKCSTLFKRVKERSVQMAVEKVEEWRKLFENGKYDNSGNLKKLTLQQAAEEVGIPKKTLEDYHQLIKKAKEIYPIEQLYDQKMGYLRKLIKQKQKFKQNSIEIESEDENEYDSDDDEDGQFQTQQKDFDIERYFALDDDLHYYDQNSLVMIVQIPQIIEISQKETYNFKKYTENYDSNQETEDEDF</sequence>
<organism evidence="2 3">
    <name type="scientific">Paramecium sonneborni</name>
    <dbReference type="NCBI Taxonomy" id="65129"/>
    <lineage>
        <taxon>Eukaryota</taxon>
        <taxon>Sar</taxon>
        <taxon>Alveolata</taxon>
        <taxon>Ciliophora</taxon>
        <taxon>Intramacronucleata</taxon>
        <taxon>Oligohymenophorea</taxon>
        <taxon>Peniculida</taxon>
        <taxon>Parameciidae</taxon>
        <taxon>Paramecium</taxon>
    </lineage>
</organism>
<protein>
    <submittedName>
        <fullName evidence="2">Uncharacterized protein</fullName>
    </submittedName>
</protein>
<feature type="compositionally biased region" description="Acidic residues" evidence="1">
    <location>
        <begin position="108"/>
        <end position="124"/>
    </location>
</feature>
<dbReference type="OrthoDB" id="286314at2759"/>